<evidence type="ECO:0000313" key="3">
    <source>
        <dbReference type="Proteomes" id="UP000036873"/>
    </source>
</evidence>
<evidence type="ECO:0008006" key="4">
    <source>
        <dbReference type="Google" id="ProtNLM"/>
    </source>
</evidence>
<dbReference type="PANTHER" id="PTHR30006:SF2">
    <property type="entry name" value="ABC TRANSPORTER SUBSTRATE-BINDING PROTEIN"/>
    <property type="match status" value="1"/>
</dbReference>
<accession>A0A0L6TWD9</accession>
<name>A0A0L6TWD9_9FIRM</name>
<dbReference type="PANTHER" id="PTHR30006">
    <property type="entry name" value="THIAMINE-BINDING PERIPLASMIC PROTEIN-RELATED"/>
    <property type="match status" value="1"/>
</dbReference>
<proteinExistence type="predicted"/>
<organism evidence="2 3">
    <name type="scientific">Acetobacterium bakii</name>
    <dbReference type="NCBI Taxonomy" id="52689"/>
    <lineage>
        <taxon>Bacteria</taxon>
        <taxon>Bacillati</taxon>
        <taxon>Bacillota</taxon>
        <taxon>Clostridia</taxon>
        <taxon>Eubacteriales</taxon>
        <taxon>Eubacteriaceae</taxon>
        <taxon>Acetobacterium</taxon>
    </lineage>
</organism>
<dbReference type="Gene3D" id="3.40.190.10">
    <property type="entry name" value="Periplasmic binding protein-like II"/>
    <property type="match status" value="2"/>
</dbReference>
<sequence>MNPYKEIIDSSDFYKEGCINLMTFPSCPIKVETTEAVKEFVMNYNQSHDIKIHYPMGNSDNPKAYMEALEWVEDPNRYPDVILACDFKSLFAPNFKKFQEMGIFTDALKNSKPHSFFERFDYKDPKETYSMLGASFPVIIFDKSIEPDLPIPRSFKDLLDPIYEKKISIHGHGDASCDMSVVMNVYEQYGKEATLIFAKAIKECRHFSQVVKEAGKGKKNLPPIGVIPEMFGHLLKNRKNIEVIWPSDGSPLFPLFMTVKKVKMAHASELIDFLTGPELGQFWADAAFASFNPAVNNQDYQDKPIRFLGWDFIYDKDILEFKESLEEEVLNIVRGYPVDRKDHVKLIC</sequence>
<reference evidence="3" key="1">
    <citation type="submission" date="2015-07" db="EMBL/GenBank/DDBJ databases">
        <title>Draft genome sequence of Acetobacterium bakii DSM 8293, a potential psychrophilic chemical producer through syngas fermentation.</title>
        <authorList>
            <person name="Song Y."/>
            <person name="Hwang S."/>
            <person name="Cho B.-K."/>
        </authorList>
    </citation>
    <scope>NUCLEOTIDE SEQUENCE [LARGE SCALE GENOMIC DNA]</scope>
    <source>
        <strain evidence="3">DSM 8239</strain>
    </source>
</reference>
<protein>
    <recommendedName>
        <fullName evidence="4">ABC transporter substrate-binding protein</fullName>
    </recommendedName>
</protein>
<keyword evidence="1" id="KW-0732">Signal</keyword>
<keyword evidence="3" id="KW-1185">Reference proteome</keyword>
<dbReference type="AlphaFoldDB" id="A0A0L6TWD9"/>
<dbReference type="OrthoDB" id="9766989at2"/>
<dbReference type="STRING" id="52689.AKG39_17995"/>
<gene>
    <name evidence="2" type="ORF">AKG39_17995</name>
</gene>
<evidence type="ECO:0000313" key="2">
    <source>
        <dbReference type="EMBL" id="KNZ40372.1"/>
    </source>
</evidence>
<dbReference type="SUPFAM" id="SSF53850">
    <property type="entry name" value="Periplasmic binding protein-like II"/>
    <property type="match status" value="1"/>
</dbReference>
<dbReference type="Proteomes" id="UP000036873">
    <property type="component" value="Unassembled WGS sequence"/>
</dbReference>
<dbReference type="RefSeq" id="WP_050741786.1">
    <property type="nucleotide sequence ID" value="NZ_LGYO01000065.1"/>
</dbReference>
<evidence type="ECO:0000256" key="1">
    <source>
        <dbReference type="ARBA" id="ARBA00022729"/>
    </source>
</evidence>
<comment type="caution">
    <text evidence="2">The sequence shown here is derived from an EMBL/GenBank/DDBJ whole genome shotgun (WGS) entry which is preliminary data.</text>
</comment>
<dbReference type="EMBL" id="LGYO01000065">
    <property type="protein sequence ID" value="KNZ40372.1"/>
    <property type="molecule type" value="Genomic_DNA"/>
</dbReference>
<dbReference type="Pfam" id="PF13343">
    <property type="entry name" value="SBP_bac_6"/>
    <property type="match status" value="1"/>
</dbReference>